<evidence type="ECO:0008006" key="6">
    <source>
        <dbReference type="Google" id="ProtNLM"/>
    </source>
</evidence>
<dbReference type="InterPro" id="IPR000477">
    <property type="entry name" value="RT_dom"/>
</dbReference>
<comment type="caution">
    <text evidence="4">The sequence shown here is derived from an EMBL/GenBank/DDBJ whole genome shotgun (WGS) entry which is preliminary data.</text>
</comment>
<dbReference type="Pfam" id="PF00078">
    <property type="entry name" value="RVT_1"/>
    <property type="match status" value="1"/>
</dbReference>
<feature type="region of interest" description="Disordered" evidence="1">
    <location>
        <begin position="1243"/>
        <end position="1283"/>
    </location>
</feature>
<dbReference type="CDD" id="cd09274">
    <property type="entry name" value="RNase_HI_RT_Ty3"/>
    <property type="match status" value="1"/>
</dbReference>
<dbReference type="SUPFAM" id="SSF50630">
    <property type="entry name" value="Acid proteases"/>
    <property type="match status" value="1"/>
</dbReference>
<dbReference type="FunFam" id="1.10.340.70:FF:000001">
    <property type="entry name" value="Retrovirus-related Pol polyprotein from transposon gypsy-like Protein"/>
    <property type="match status" value="1"/>
</dbReference>
<dbReference type="Gene3D" id="2.40.70.10">
    <property type="entry name" value="Acid Proteases"/>
    <property type="match status" value="1"/>
</dbReference>
<dbReference type="FunFam" id="3.10.20.370:FF:000001">
    <property type="entry name" value="Retrovirus-related Pol polyprotein from transposon 17.6-like protein"/>
    <property type="match status" value="1"/>
</dbReference>
<dbReference type="InterPro" id="IPR050951">
    <property type="entry name" value="Retrovirus_Pol_polyprotein"/>
</dbReference>
<dbReference type="InterPro" id="IPR036397">
    <property type="entry name" value="RNaseH_sf"/>
</dbReference>
<organism evidence="4 5">
    <name type="scientific">Pinctada imbricata</name>
    <name type="common">Atlantic pearl-oyster</name>
    <name type="synonym">Pinctada martensii</name>
    <dbReference type="NCBI Taxonomy" id="66713"/>
    <lineage>
        <taxon>Eukaryota</taxon>
        <taxon>Metazoa</taxon>
        <taxon>Spiralia</taxon>
        <taxon>Lophotrochozoa</taxon>
        <taxon>Mollusca</taxon>
        <taxon>Bivalvia</taxon>
        <taxon>Autobranchia</taxon>
        <taxon>Pteriomorphia</taxon>
        <taxon>Pterioida</taxon>
        <taxon>Pterioidea</taxon>
        <taxon>Pteriidae</taxon>
        <taxon>Pinctada</taxon>
    </lineage>
</organism>
<gene>
    <name evidence="4" type="ORF">FSP39_003371</name>
</gene>
<dbReference type="PANTHER" id="PTHR37984">
    <property type="entry name" value="PROTEIN CBG26694"/>
    <property type="match status" value="1"/>
</dbReference>
<dbReference type="PROSITE" id="PS50994">
    <property type="entry name" value="INTEGRASE"/>
    <property type="match status" value="1"/>
</dbReference>
<sequence length="1374" mass="155847">MEGGTSEMTQCPKFKGQTDLFDRLVGSTNESEVFVNGCKTMALIDTGSMVTSVSYSFYEKLMPSPELHDMREFELTVKGANDSVLPYLGYIEADISIPSLNDNTFTIPLLVVPDTEYNFKVPIIVGTNVIRLFRNTELRGMVPEAWQNAFVTLFDNCGVPVRSTNKRPITLKPNEMKTIHGLARCIDDMSKAITEHADTSLSGGIVICPRVLDLRSRNKVSRVPVRVCNLSAHVVHIPPKSKICNLQSVSVVDSWIPDPSKSSEPESKRSRDVLEKLGVSFETTKLTEEQCEEAKSVLEKWSHIFSTGSTDLGNASLVHHEINLTDNVPFKEPCRRIPPGLFEEVRQSLNEMLSVGAIRPSQSPYSSNVVLVRKKDGALRFCIDFRKLNSKTVKDAYSLPRINDSFDRLIGANYFTKLDLRWGYWQVNIREEDKAKTAFTVPGLGFYECNRMAFGLTNAPATFQRLMERCMGELNLRDCLIFLDDILIFSDTFQGHLEKLETVFSRLHQHGLKLKASKCDFFKDIVQYLGHVVSSRGIETDPEKTKALTDWPAPHNVKTLRTFLGFTGYYRRFIKDYSKIVKPLNDMLVGHSTKVKGKKSKGNPPWVWGELQQRAFVEIKTKLCQPPVLAYADYKQPFIVHTDASSEGLGAVLYQVQNGHEKVIAFASRGLRKSERNYPAHKLEFLCLKWAVTEKFHDYLCGNKFEVVTDNNPLTYVLTSAKLDATGHRWLASLSNYDFKIKYRRGKSNNDADGLSRRPYEDTQIFPHVIRAICQSAIVDRGQCSYVETLVTSQSQIQDKVKGDGGISAFKQIDWSKEQRSDQILGRVIDLLSCGYIPNKRVVSDETSETCRYFREWSKLFMKDGILYRSTTLDGEEVHQLVLPTLHQSIVLKSLHDDLGHQGKDRTLFLLRSRFYWPGLETDVDAYIRQCGRCIRQKTHEKRSAELVNICTSQPMELVCIDFLSLERSKGGYEDILVITDHFTRYAQAIPCRNQSAKVTAKALFENFIVHYGFPAKLHSDQGRNFEGKIIKELCRIAGIQKSRTTPYHPMGNGQVERFNQTLLKMLGTLEDEEKSDWKSYVAPLVHAYNATRHDSTKFSPYYLMFGRHPRLAIDAYLGLYSEKESDPRDRVSYASKLNKRLKYAYKVAAAEAEKNASRYKCHYDLKVREATLAVGDKVLVRNVGLRGKNKLADKWSKEVYVVISIPNSDIPVYRVQKETGGPTRTLHRNLLLPFTAIPKASDLPVSDDTQTVPLKTRSLRGKQKHEGAETDHISESEDSESDEEFYIQHFRKPFGNSSLSPTAHTSQNCPSGHSTSFQTVSRPETDLSSGITSSGSVSDLIPQPRRTTRTRRPPDRYGEWITANRVVTFIPQK</sequence>
<proteinExistence type="predicted"/>
<feature type="region of interest" description="Disordered" evidence="1">
    <location>
        <begin position="1297"/>
        <end position="1357"/>
    </location>
</feature>
<dbReference type="CDD" id="cd01647">
    <property type="entry name" value="RT_LTR"/>
    <property type="match status" value="1"/>
</dbReference>
<feature type="domain" description="Integrase catalytic" evidence="3">
    <location>
        <begin position="951"/>
        <end position="1109"/>
    </location>
</feature>
<dbReference type="CDD" id="cd00303">
    <property type="entry name" value="retropepsin_like"/>
    <property type="match status" value="1"/>
</dbReference>
<feature type="domain" description="Reverse transcriptase" evidence="2">
    <location>
        <begin position="353"/>
        <end position="533"/>
    </location>
</feature>
<evidence type="ECO:0000313" key="4">
    <source>
        <dbReference type="EMBL" id="KAK3104492.1"/>
    </source>
</evidence>
<dbReference type="Proteomes" id="UP001186944">
    <property type="component" value="Unassembled WGS sequence"/>
</dbReference>
<dbReference type="InterPro" id="IPR043128">
    <property type="entry name" value="Rev_trsase/Diguanyl_cyclase"/>
</dbReference>
<feature type="compositionally biased region" description="Basic and acidic residues" evidence="1">
    <location>
        <begin position="1265"/>
        <end position="1276"/>
    </location>
</feature>
<dbReference type="Pfam" id="PF17921">
    <property type="entry name" value="Integrase_H2C2"/>
    <property type="match status" value="1"/>
</dbReference>
<name>A0AA88YGL9_PINIB</name>
<dbReference type="InterPro" id="IPR012337">
    <property type="entry name" value="RNaseH-like_sf"/>
</dbReference>
<evidence type="ECO:0000259" key="3">
    <source>
        <dbReference type="PROSITE" id="PS50994"/>
    </source>
</evidence>
<dbReference type="GO" id="GO:0003676">
    <property type="term" value="F:nucleic acid binding"/>
    <property type="evidence" value="ECO:0007669"/>
    <property type="project" value="InterPro"/>
</dbReference>
<evidence type="ECO:0000259" key="2">
    <source>
        <dbReference type="PROSITE" id="PS50878"/>
    </source>
</evidence>
<dbReference type="InterPro" id="IPR043502">
    <property type="entry name" value="DNA/RNA_pol_sf"/>
</dbReference>
<dbReference type="SUPFAM" id="SSF56672">
    <property type="entry name" value="DNA/RNA polymerases"/>
    <property type="match status" value="1"/>
</dbReference>
<evidence type="ECO:0000313" key="5">
    <source>
        <dbReference type="Proteomes" id="UP001186944"/>
    </source>
</evidence>
<evidence type="ECO:0000256" key="1">
    <source>
        <dbReference type="SAM" id="MobiDB-lite"/>
    </source>
</evidence>
<dbReference type="EMBL" id="VSWD01000004">
    <property type="protein sequence ID" value="KAK3104492.1"/>
    <property type="molecule type" value="Genomic_DNA"/>
</dbReference>
<dbReference type="SUPFAM" id="SSF53098">
    <property type="entry name" value="Ribonuclease H-like"/>
    <property type="match status" value="1"/>
</dbReference>
<dbReference type="FunFam" id="3.30.70.270:FF:000020">
    <property type="entry name" value="Transposon Tf2-6 polyprotein-like Protein"/>
    <property type="match status" value="1"/>
</dbReference>
<dbReference type="Pfam" id="PF00665">
    <property type="entry name" value="rve"/>
    <property type="match status" value="1"/>
</dbReference>
<dbReference type="InterPro" id="IPR001584">
    <property type="entry name" value="Integrase_cat-core"/>
</dbReference>
<dbReference type="PROSITE" id="PS50878">
    <property type="entry name" value="RT_POL"/>
    <property type="match status" value="1"/>
</dbReference>
<dbReference type="InterPro" id="IPR041588">
    <property type="entry name" value="Integrase_H2C2"/>
</dbReference>
<dbReference type="Gene3D" id="1.10.340.70">
    <property type="match status" value="1"/>
</dbReference>
<dbReference type="Gene3D" id="3.10.10.10">
    <property type="entry name" value="HIV Type 1 Reverse Transcriptase, subunit A, domain 1"/>
    <property type="match status" value="1"/>
</dbReference>
<protein>
    <recommendedName>
        <fullName evidence="6">Reverse transcriptase</fullName>
    </recommendedName>
</protein>
<feature type="compositionally biased region" description="Low complexity" evidence="1">
    <location>
        <begin position="1327"/>
        <end position="1341"/>
    </location>
</feature>
<dbReference type="Gene3D" id="3.30.70.270">
    <property type="match status" value="2"/>
</dbReference>
<dbReference type="PANTHER" id="PTHR37984:SF15">
    <property type="entry name" value="INTEGRASE CATALYTIC DOMAIN-CONTAINING PROTEIN"/>
    <property type="match status" value="1"/>
</dbReference>
<dbReference type="Pfam" id="PF17919">
    <property type="entry name" value="RT_RNaseH_2"/>
    <property type="match status" value="1"/>
</dbReference>
<keyword evidence="5" id="KW-1185">Reference proteome</keyword>
<dbReference type="Gene3D" id="3.30.420.10">
    <property type="entry name" value="Ribonuclease H-like superfamily/Ribonuclease H"/>
    <property type="match status" value="1"/>
</dbReference>
<feature type="compositionally biased region" description="Polar residues" evidence="1">
    <location>
        <begin position="1297"/>
        <end position="1323"/>
    </location>
</feature>
<dbReference type="InterPro" id="IPR021109">
    <property type="entry name" value="Peptidase_aspartic_dom_sf"/>
</dbReference>
<dbReference type="InterPro" id="IPR041577">
    <property type="entry name" value="RT_RNaseH_2"/>
</dbReference>
<accession>A0AA88YGL9</accession>
<dbReference type="FunFam" id="3.30.420.10:FF:000269">
    <property type="entry name" value="Uncharacterized protein"/>
    <property type="match status" value="1"/>
</dbReference>
<reference evidence="4" key="1">
    <citation type="submission" date="2019-08" db="EMBL/GenBank/DDBJ databases">
        <title>The improved chromosome-level genome for the pearl oyster Pinctada fucata martensii using PacBio sequencing and Hi-C.</title>
        <authorList>
            <person name="Zheng Z."/>
        </authorList>
    </citation>
    <scope>NUCLEOTIDE SEQUENCE</scope>
    <source>
        <strain evidence="4">ZZ-2019</strain>
        <tissue evidence="4">Adductor muscle</tissue>
    </source>
</reference>
<dbReference type="GO" id="GO:0015074">
    <property type="term" value="P:DNA integration"/>
    <property type="evidence" value="ECO:0007669"/>
    <property type="project" value="InterPro"/>
</dbReference>